<evidence type="ECO:0000313" key="1">
    <source>
        <dbReference type="EMBL" id="MFJ1470510.1"/>
    </source>
</evidence>
<accession>A0ACC7MGA8</accession>
<proteinExistence type="predicted"/>
<keyword evidence="2" id="KW-1185">Reference proteome</keyword>
<dbReference type="Proteomes" id="UP001168096">
    <property type="component" value="Unassembled WGS sequence"/>
</dbReference>
<gene>
    <name evidence="1" type="ORF">QPK29_022570</name>
</gene>
<organism evidence="1 2">
    <name type="scientific">Massilia orientalis</name>
    <dbReference type="NCBI Taxonomy" id="3050128"/>
    <lineage>
        <taxon>Bacteria</taxon>
        <taxon>Pseudomonadati</taxon>
        <taxon>Pseudomonadota</taxon>
        <taxon>Betaproteobacteria</taxon>
        <taxon>Burkholderiales</taxon>
        <taxon>Oxalobacteraceae</taxon>
        <taxon>Telluria group</taxon>
        <taxon>Massilia</taxon>
    </lineage>
</organism>
<dbReference type="EMBL" id="JASNRB020000015">
    <property type="protein sequence ID" value="MFJ1470510.1"/>
    <property type="molecule type" value="Genomic_DNA"/>
</dbReference>
<sequence>MTVLAGLISSAYAQTAPAQSDQAPVQGDVVPVANKVEVKGIRSSLAMSALEKRDNIGLSDSVFSEDLGKFPDPNIADALARVPGVTVTRSTLDGEGTNISIRGMGASFTRVILNGAPMASASGGGYGNTPSANREVDMDFLPSELFRRATVYKSSTASMIEGGIAGVVDMRSVRPFDKSGFRSAFTLSGNYRDRDKKPGNTGSGVISNTWKTRFGKVGLLGGFAFGNTKFSTDAFQSVDMRNFQLTSSQVGPGEKANPTSGGSQSTPATVPAGLPLNLLPDYARAVLVPGKPIDRAMLLALNPGATIQQIDNGLMGRLGRHMLNSGDRHRKGEVLSAQWQPNQDWMLYLDTMFAQKGSNVVQQEMNVGTRASTPIPIGLEFDRSDCTTGCTITKGIFANTFWGLEYHPIKENTHFQSANPGFEWRPTDKLTIDGNVNYTRSSFYRITPGVLVATQSAPSVISYDNTTPDQPPTYTGNIDVNDPNAGFGWYQAGNSTSGLRLNLYQRYNTTRGSRFNVAWGDSDFTVKTGVSYDDIARRSFSYDQQPANGWQNLTCGNNMNATFLPPNTGMQGTCDGRVAPGPVAATAYPGYGTGSSANGAQPLAYQGSVVPNAAVANYLRATNHGFVTLDWAKFAKDTNYQYFENMANQVVNSAAAGSTASNVGGYLRETVGAAYVQFDGRVNLFGHALRYDAGVRYVRTRQTIGASNVVTDPRNATLANGGLYPNKIAFEYETRYYNNVLPAGALVYNLRNDLLLRIAASRSMTRPDPNSLKQTRYDTSDISLAKITVTNPNLKPFKSNNLDVGLEWYYTKEAYVAVAGFAKDLIDRPVTMSNVMSLSQYQQKYGYAVALTTTQQTVVDNDGGPDNHIVTVSEPVNIATKLKVRGLELTWQQPLDMLPIKGFGFTGNMTFVHQKDSTAGAPPVAGVPERTNNLTLYYEGRGFNVRVSRQYQSSMVTQTNTGISPPDGATAYAYQSGRQSIDLSLGANLKQLFDMKNNLDVTLSAWNLNNAVSQSYVQFPNAIYDQYKPGRSYTLSARTSF</sequence>
<name>A0ACC7MGA8_9BURK</name>
<protein>
    <submittedName>
        <fullName evidence="1">TonB-dependent receptor</fullName>
    </submittedName>
</protein>
<reference evidence="1" key="1">
    <citation type="submission" date="2024-11" db="EMBL/GenBank/DDBJ databases">
        <title>Description of Massilia orientalis sp. nov., isolated from rhizosphere soil of Ageratina adenophora.</title>
        <authorList>
            <person name="Wang Y."/>
        </authorList>
    </citation>
    <scope>NUCLEOTIDE SEQUENCE</scope>
    <source>
        <strain evidence="1">YIM B02787</strain>
    </source>
</reference>
<evidence type="ECO:0000313" key="2">
    <source>
        <dbReference type="Proteomes" id="UP001168096"/>
    </source>
</evidence>
<keyword evidence="1" id="KW-0675">Receptor</keyword>
<comment type="caution">
    <text evidence="1">The sequence shown here is derived from an EMBL/GenBank/DDBJ whole genome shotgun (WGS) entry which is preliminary data.</text>
</comment>